<comment type="caution">
    <text evidence="2">The sequence shown here is derived from an EMBL/GenBank/DDBJ whole genome shotgun (WGS) entry which is preliminary data.</text>
</comment>
<protein>
    <submittedName>
        <fullName evidence="2">Phage holin family protein</fullName>
    </submittedName>
</protein>
<keyword evidence="1" id="KW-0812">Transmembrane</keyword>
<dbReference type="RefSeq" id="WP_377117163.1">
    <property type="nucleotide sequence ID" value="NZ_JBHTHZ010000014.1"/>
</dbReference>
<evidence type="ECO:0000313" key="3">
    <source>
        <dbReference type="Proteomes" id="UP001597010"/>
    </source>
</evidence>
<evidence type="ECO:0000313" key="2">
    <source>
        <dbReference type="EMBL" id="MFD0795098.1"/>
    </source>
</evidence>
<organism evidence="2 3">
    <name type="scientific">Mucilaginibacter litoreus</name>
    <dbReference type="NCBI Taxonomy" id="1048221"/>
    <lineage>
        <taxon>Bacteria</taxon>
        <taxon>Pseudomonadati</taxon>
        <taxon>Bacteroidota</taxon>
        <taxon>Sphingobacteriia</taxon>
        <taxon>Sphingobacteriales</taxon>
        <taxon>Sphingobacteriaceae</taxon>
        <taxon>Mucilaginibacter</taxon>
    </lineage>
</organism>
<keyword evidence="3" id="KW-1185">Reference proteome</keyword>
<gene>
    <name evidence="2" type="ORF">ACFQZX_15860</name>
</gene>
<dbReference type="Proteomes" id="UP001597010">
    <property type="component" value="Unassembled WGS sequence"/>
</dbReference>
<reference evidence="3" key="1">
    <citation type="journal article" date="2019" name="Int. J. Syst. Evol. Microbiol.">
        <title>The Global Catalogue of Microorganisms (GCM) 10K type strain sequencing project: providing services to taxonomists for standard genome sequencing and annotation.</title>
        <authorList>
            <consortium name="The Broad Institute Genomics Platform"/>
            <consortium name="The Broad Institute Genome Sequencing Center for Infectious Disease"/>
            <person name="Wu L."/>
            <person name="Ma J."/>
        </authorList>
    </citation>
    <scope>NUCLEOTIDE SEQUENCE [LARGE SCALE GENOMIC DNA]</scope>
    <source>
        <strain evidence="3">CCUG 61484</strain>
    </source>
</reference>
<name>A0ABW3AVY8_9SPHI</name>
<dbReference type="Pfam" id="PF07332">
    <property type="entry name" value="Phage_holin_3_6"/>
    <property type="match status" value="1"/>
</dbReference>
<accession>A0ABW3AVY8</accession>
<sequence>MEPEKQQETVRPIIDQLKEYAETRFKLIKYEVIERGTSIVADIITDIIIVICGVLAFLFASFTLALWLGDVLNSYWKGFGCVTAFYLLIAIVIAVAKRGFERPIINMMIRKLFK</sequence>
<keyword evidence="1" id="KW-1133">Transmembrane helix</keyword>
<feature type="transmembrane region" description="Helical" evidence="1">
    <location>
        <begin position="43"/>
        <end position="69"/>
    </location>
</feature>
<dbReference type="InterPro" id="IPR009937">
    <property type="entry name" value="Phage_holin_3_6"/>
</dbReference>
<dbReference type="EMBL" id="JBHTHZ010000014">
    <property type="protein sequence ID" value="MFD0795098.1"/>
    <property type="molecule type" value="Genomic_DNA"/>
</dbReference>
<proteinExistence type="predicted"/>
<evidence type="ECO:0000256" key="1">
    <source>
        <dbReference type="SAM" id="Phobius"/>
    </source>
</evidence>
<keyword evidence="1" id="KW-0472">Membrane</keyword>
<feature type="transmembrane region" description="Helical" evidence="1">
    <location>
        <begin position="75"/>
        <end position="96"/>
    </location>
</feature>